<dbReference type="Pfam" id="PF07955">
    <property type="entry name" value="DUF1687"/>
    <property type="match status" value="1"/>
</dbReference>
<accession>A0AAF0IKY3</accession>
<evidence type="ECO:0000313" key="9">
    <source>
        <dbReference type="Proteomes" id="UP001219355"/>
    </source>
</evidence>
<evidence type="ECO:0000256" key="6">
    <source>
        <dbReference type="ARBA" id="ARBA00023128"/>
    </source>
</evidence>
<dbReference type="AlphaFoldDB" id="A0AAF0IKY3"/>
<dbReference type="Gene3D" id="3.40.30.10">
    <property type="entry name" value="Glutaredoxin"/>
    <property type="match status" value="1"/>
</dbReference>
<dbReference type="PANTHER" id="PTHR28071">
    <property type="entry name" value="REDOX PROTEIN FMP46, MITOCHONDRIAL-RELATED"/>
    <property type="match status" value="1"/>
</dbReference>
<evidence type="ECO:0000256" key="4">
    <source>
        <dbReference type="ARBA" id="ARBA00022946"/>
    </source>
</evidence>
<keyword evidence="4" id="KW-0809">Transit peptide</keyword>
<gene>
    <name evidence="8" type="ORF">PRK78_006895</name>
</gene>
<organism evidence="8 9">
    <name type="scientific">Emydomyces testavorans</name>
    <dbReference type="NCBI Taxonomy" id="2070801"/>
    <lineage>
        <taxon>Eukaryota</taxon>
        <taxon>Fungi</taxon>
        <taxon>Dikarya</taxon>
        <taxon>Ascomycota</taxon>
        <taxon>Pezizomycotina</taxon>
        <taxon>Eurotiomycetes</taxon>
        <taxon>Eurotiomycetidae</taxon>
        <taxon>Onygenales</taxon>
        <taxon>Nannizziopsiaceae</taxon>
        <taxon>Emydomyces</taxon>
    </lineage>
</organism>
<keyword evidence="5" id="KW-0560">Oxidoreductase</keyword>
<name>A0AAF0IKY3_9EURO</name>
<dbReference type="GO" id="GO:0005739">
    <property type="term" value="C:mitochondrion"/>
    <property type="evidence" value="ECO:0007669"/>
    <property type="project" value="UniProtKB-SubCell"/>
</dbReference>
<protein>
    <submittedName>
        <fullName evidence="8">Uncharacterized protein</fullName>
    </submittedName>
</protein>
<keyword evidence="9" id="KW-1185">Reference proteome</keyword>
<proteinExistence type="inferred from homology"/>
<evidence type="ECO:0000313" key="8">
    <source>
        <dbReference type="EMBL" id="WEW61405.1"/>
    </source>
</evidence>
<dbReference type="InterPro" id="IPR012882">
    <property type="entry name" value="Fmp46"/>
</dbReference>
<reference evidence="8" key="1">
    <citation type="submission" date="2023-03" db="EMBL/GenBank/DDBJ databases">
        <title>Emydomyces testavorans Genome Sequence.</title>
        <authorList>
            <person name="Hoyer L."/>
        </authorList>
    </citation>
    <scope>NUCLEOTIDE SEQUENCE</scope>
    <source>
        <strain evidence="8">16-2883</strain>
    </source>
</reference>
<dbReference type="InterPro" id="IPR036249">
    <property type="entry name" value="Thioredoxin-like_sf"/>
</dbReference>
<evidence type="ECO:0000256" key="7">
    <source>
        <dbReference type="SAM" id="MobiDB-lite"/>
    </source>
</evidence>
<comment type="function">
    <text evidence="1">Putative mitochondrial redox protein which could be involved in the reduction of small toxic molecules.</text>
</comment>
<dbReference type="EMBL" id="CP120631">
    <property type="protein sequence ID" value="WEW61405.1"/>
    <property type="molecule type" value="Genomic_DNA"/>
</dbReference>
<comment type="subcellular location">
    <subcellularLocation>
        <location evidence="2">Mitochondrion</location>
    </subcellularLocation>
</comment>
<dbReference type="Proteomes" id="UP001219355">
    <property type="component" value="Chromosome 5"/>
</dbReference>
<comment type="similarity">
    <text evidence="3">Belongs to the FMP46 family.</text>
</comment>
<dbReference type="GO" id="GO:0016491">
    <property type="term" value="F:oxidoreductase activity"/>
    <property type="evidence" value="ECO:0007669"/>
    <property type="project" value="UniProtKB-KW"/>
</dbReference>
<feature type="region of interest" description="Disordered" evidence="7">
    <location>
        <begin position="35"/>
        <end position="69"/>
    </location>
</feature>
<sequence length="151" mass="16531">MFRFHKPLDIITLFHKPTLPSSLRALALLKQASANAAQADADTTPNANGTSTGRRRRRGQFELNVTEDAPTPDELRLIMEYMGAGRRVGELVSGAVGGREDAVRRVREDGGRFVRPVVVDWNNGRAVLGTNESAILKLLEEEPPSTPDNTP</sequence>
<feature type="compositionally biased region" description="Low complexity" evidence="7">
    <location>
        <begin position="35"/>
        <end position="48"/>
    </location>
</feature>
<evidence type="ECO:0000256" key="5">
    <source>
        <dbReference type="ARBA" id="ARBA00023002"/>
    </source>
</evidence>
<evidence type="ECO:0000256" key="3">
    <source>
        <dbReference type="ARBA" id="ARBA00009734"/>
    </source>
</evidence>
<dbReference type="SUPFAM" id="SSF52833">
    <property type="entry name" value="Thioredoxin-like"/>
    <property type="match status" value="1"/>
</dbReference>
<evidence type="ECO:0000256" key="1">
    <source>
        <dbReference type="ARBA" id="ARBA00002963"/>
    </source>
</evidence>
<dbReference type="PANTHER" id="PTHR28071:SF1">
    <property type="entry name" value="REDOX PROTEIN FMP46, MITOCHONDRIAL-RELATED"/>
    <property type="match status" value="1"/>
</dbReference>
<keyword evidence="6" id="KW-0496">Mitochondrion</keyword>
<evidence type="ECO:0000256" key="2">
    <source>
        <dbReference type="ARBA" id="ARBA00004173"/>
    </source>
</evidence>